<reference evidence="1 2" key="1">
    <citation type="journal article" date="2020" name="Phytopathology">
        <title>Genome Sequence Resources of Colletotrichum truncatum, C. plurivorum, C. musicola, and C. sojae: Four Species Pathogenic to Soybean (Glycine max).</title>
        <authorList>
            <person name="Rogerio F."/>
            <person name="Boufleur T.R."/>
            <person name="Ciampi-Guillardi M."/>
            <person name="Sukno S.A."/>
            <person name="Thon M.R."/>
            <person name="Massola Junior N.S."/>
            <person name="Baroncelli R."/>
        </authorList>
    </citation>
    <scope>NUCLEOTIDE SEQUENCE [LARGE SCALE GENOMIC DNA]</scope>
    <source>
        <strain evidence="1 2">CMES1059</strain>
    </source>
</reference>
<keyword evidence="1" id="KW-0548">Nucleotidyltransferase</keyword>
<protein>
    <submittedName>
        <fullName evidence="1">Reverse transcriptase domain protein</fullName>
    </submittedName>
</protein>
<dbReference type="Proteomes" id="UP000805649">
    <property type="component" value="Unassembled WGS sequence"/>
</dbReference>
<keyword evidence="1" id="KW-0695">RNA-directed DNA polymerase</keyword>
<keyword evidence="1" id="KW-0808">Transferase</keyword>
<sequence length="164" mass="19029">MFSSSYITTSLGKAPELNCRRDFPIWYITLHVEAKGRDIWQFVDPDDFTSPSGPGEIEDVIYIDSWIGQQIKKQHKIYEAKRAAYDEILQARDFDSLGQDDDNLPQKPVNPLTLAINTNGIFQKYIGYLSGAARRDLKRTRQEESYEALRRWVEETVAQGRMYM</sequence>
<dbReference type="EMBL" id="VUJX02000001">
    <property type="protein sequence ID" value="KAL0943530.1"/>
    <property type="molecule type" value="Genomic_DNA"/>
</dbReference>
<comment type="caution">
    <text evidence="1">The sequence shown here is derived from an EMBL/GenBank/DDBJ whole genome shotgun (WGS) entry which is preliminary data.</text>
</comment>
<gene>
    <name evidence="1" type="ORF">CTRU02_201417</name>
</gene>
<organism evidence="1 2">
    <name type="scientific">Colletotrichum truncatum</name>
    <name type="common">Anthracnose fungus</name>
    <name type="synonym">Colletotrichum capsici</name>
    <dbReference type="NCBI Taxonomy" id="5467"/>
    <lineage>
        <taxon>Eukaryota</taxon>
        <taxon>Fungi</taxon>
        <taxon>Dikarya</taxon>
        <taxon>Ascomycota</taxon>
        <taxon>Pezizomycotina</taxon>
        <taxon>Sordariomycetes</taxon>
        <taxon>Hypocreomycetidae</taxon>
        <taxon>Glomerellales</taxon>
        <taxon>Glomerellaceae</taxon>
        <taxon>Colletotrichum</taxon>
        <taxon>Colletotrichum truncatum species complex</taxon>
    </lineage>
</organism>
<keyword evidence="2" id="KW-1185">Reference proteome</keyword>
<evidence type="ECO:0000313" key="2">
    <source>
        <dbReference type="Proteomes" id="UP000805649"/>
    </source>
</evidence>
<proteinExistence type="predicted"/>
<name>A0ACC3ZHL6_COLTU</name>
<evidence type="ECO:0000313" key="1">
    <source>
        <dbReference type="EMBL" id="KAL0943530.1"/>
    </source>
</evidence>
<accession>A0ACC3ZHL6</accession>